<accession>A0A5D3BNP2</accession>
<evidence type="ECO:0000313" key="3">
    <source>
        <dbReference type="Proteomes" id="UP000321947"/>
    </source>
</evidence>
<feature type="region of interest" description="Disordered" evidence="1">
    <location>
        <begin position="90"/>
        <end position="109"/>
    </location>
</feature>
<gene>
    <name evidence="2" type="ORF">E5676_scaffold602G00030</name>
</gene>
<reference evidence="2 3" key="1">
    <citation type="submission" date="2019-08" db="EMBL/GenBank/DDBJ databases">
        <title>Draft genome sequences of two oriental melons (Cucumis melo L. var makuwa).</title>
        <authorList>
            <person name="Kwon S.-Y."/>
        </authorList>
    </citation>
    <scope>NUCLEOTIDE SEQUENCE [LARGE SCALE GENOMIC DNA]</scope>
    <source>
        <strain evidence="3">cv. Chang Bougi</strain>
        <tissue evidence="2">Leaf</tissue>
    </source>
</reference>
<dbReference type="AlphaFoldDB" id="A0A5D3BNP2"/>
<name>A0A5D3BNP2_CUCMM</name>
<dbReference type="EMBL" id="SSTD01016371">
    <property type="protein sequence ID" value="TYK00854.1"/>
    <property type="molecule type" value="Genomic_DNA"/>
</dbReference>
<evidence type="ECO:0000313" key="2">
    <source>
        <dbReference type="EMBL" id="TYK00854.1"/>
    </source>
</evidence>
<protein>
    <submittedName>
        <fullName evidence="2">Retrotransposon protein</fullName>
    </submittedName>
</protein>
<organism evidence="2 3">
    <name type="scientific">Cucumis melo var. makuwa</name>
    <name type="common">Oriental melon</name>
    <dbReference type="NCBI Taxonomy" id="1194695"/>
    <lineage>
        <taxon>Eukaryota</taxon>
        <taxon>Viridiplantae</taxon>
        <taxon>Streptophyta</taxon>
        <taxon>Embryophyta</taxon>
        <taxon>Tracheophyta</taxon>
        <taxon>Spermatophyta</taxon>
        <taxon>Magnoliopsida</taxon>
        <taxon>eudicotyledons</taxon>
        <taxon>Gunneridae</taxon>
        <taxon>Pentapetalae</taxon>
        <taxon>rosids</taxon>
        <taxon>fabids</taxon>
        <taxon>Cucurbitales</taxon>
        <taxon>Cucurbitaceae</taxon>
        <taxon>Benincaseae</taxon>
        <taxon>Cucumis</taxon>
    </lineage>
</organism>
<evidence type="ECO:0000256" key="1">
    <source>
        <dbReference type="SAM" id="MobiDB-lite"/>
    </source>
</evidence>
<comment type="caution">
    <text evidence="2">The sequence shown here is derived from an EMBL/GenBank/DDBJ whole genome shotgun (WGS) entry which is preliminary data.</text>
</comment>
<proteinExistence type="predicted"/>
<dbReference type="Proteomes" id="UP000321947">
    <property type="component" value="Unassembled WGS sequence"/>
</dbReference>
<sequence>MTNCEVIDKGDSTYTTTTVVEDIQYIKTTNEWSQWRDKLAEAIFTEWQLPKGLLNKLFLYYDELAYVFGCARAMGRFAKTFTDVGSNEPTGYEGVDMSDGNKEFPSMYS</sequence>